<dbReference type="PANTHER" id="PTHR14221">
    <property type="entry name" value="WD REPEAT DOMAIN 44"/>
    <property type="match status" value="1"/>
</dbReference>
<protein>
    <recommendedName>
        <fullName evidence="7">WD repeat-containing protein 44</fullName>
    </recommendedName>
</protein>
<name>A0AAD2D9T1_EUPCR</name>
<organism evidence="5 6">
    <name type="scientific">Euplotes crassus</name>
    <dbReference type="NCBI Taxonomy" id="5936"/>
    <lineage>
        <taxon>Eukaryota</taxon>
        <taxon>Sar</taxon>
        <taxon>Alveolata</taxon>
        <taxon>Ciliophora</taxon>
        <taxon>Intramacronucleata</taxon>
        <taxon>Spirotrichea</taxon>
        <taxon>Hypotrichia</taxon>
        <taxon>Euplotida</taxon>
        <taxon>Euplotidae</taxon>
        <taxon>Moneuplotes</taxon>
    </lineage>
</organism>
<keyword evidence="6" id="KW-1185">Reference proteome</keyword>
<dbReference type="SMART" id="SM00320">
    <property type="entry name" value="WD40"/>
    <property type="match status" value="5"/>
</dbReference>
<dbReference type="PROSITE" id="PS50082">
    <property type="entry name" value="WD_REPEATS_2"/>
    <property type="match status" value="4"/>
</dbReference>
<dbReference type="EMBL" id="CAMPGE010027145">
    <property type="protein sequence ID" value="CAI2384801.1"/>
    <property type="molecule type" value="Genomic_DNA"/>
</dbReference>
<feature type="region of interest" description="Disordered" evidence="4">
    <location>
        <begin position="215"/>
        <end position="252"/>
    </location>
</feature>
<dbReference type="Gene3D" id="2.130.10.10">
    <property type="entry name" value="YVTN repeat-like/Quinoprotein amine dehydrogenase"/>
    <property type="match status" value="1"/>
</dbReference>
<dbReference type="PANTHER" id="PTHR14221:SF0">
    <property type="entry name" value="WD REPEAT-CONTAINING PROTEIN 44"/>
    <property type="match status" value="1"/>
</dbReference>
<dbReference type="InterPro" id="IPR036322">
    <property type="entry name" value="WD40_repeat_dom_sf"/>
</dbReference>
<dbReference type="SUPFAM" id="SSF50978">
    <property type="entry name" value="WD40 repeat-like"/>
    <property type="match status" value="1"/>
</dbReference>
<accession>A0AAD2D9T1</accession>
<dbReference type="InterPro" id="IPR040324">
    <property type="entry name" value="WDR44/Dgr2"/>
</dbReference>
<sequence length="726" mass="82797">MEPTSQPIQNNSASDDNEEFFDEDEFHSFEDCHQMDLSKAQSTESDCDEFKDAKSVREEENERYEDIAVKKSNSDKKLPCIKNNSAKYHEDEVLQDELRHLSATLINRQKSLPNGLKKRTFTVIKREQNEEDYLDFRPCNEEPDQAITKLDSFQSCRDFDTAEMDQILLENQEEIEQNSKEEESPAAFNFERNLQFDYKPNQSARRTIDSANLIEFSREQHEETKVGKSARYSPHNKSGSTQHTSGYQNDSKTLSFASSSVNKNVSCRNKSTKAGVSKLKLPQIAEEYNDYCRDATFTSYLGKLNSHDNDDEESKTFRSHSMISMAPSKASDGIIIPTKKSKKTDTSESLLETLRYVQCIQFSKLPTLVMKFSEDFKYLATGGQDCILRIWEVLHPSDFQNHLVLLKSEPFKEFKQHKKSIVDISWHTTNTKFVLSASLDKTVIMWNCEKAMPSQIYTHSDIITSVCFKPNEDVFATGSFDKNLRLWSIKHKRVISWVAQKNVVSSVQFSPDGERLLSGTMNGMCTVFNTKMNNLDSLATINCKNRKGFFSKGRKVVDIKFTRDREALVTTADSRIRYLDINHSDQKFKYKGHTNKTMGIRASISGNLNLIMSASEDGKIYIWKNVEVAKPNSSSSSKLKDRSSQFETFIPSVDKEDAPSHHLKKDTKSKGSKPVCAIFAPLEIVTKANSKLWKCGIETRGIKQIILVGTLDGKLKIFHSEVPLQL</sequence>
<feature type="repeat" description="WD" evidence="3">
    <location>
        <begin position="456"/>
        <end position="490"/>
    </location>
</feature>
<evidence type="ECO:0000256" key="3">
    <source>
        <dbReference type="PROSITE-ProRule" id="PRU00221"/>
    </source>
</evidence>
<dbReference type="Proteomes" id="UP001295684">
    <property type="component" value="Unassembled WGS sequence"/>
</dbReference>
<proteinExistence type="predicted"/>
<dbReference type="PROSITE" id="PS00678">
    <property type="entry name" value="WD_REPEATS_1"/>
    <property type="match status" value="1"/>
</dbReference>
<keyword evidence="1 3" id="KW-0853">WD repeat</keyword>
<evidence type="ECO:0000256" key="4">
    <source>
        <dbReference type="SAM" id="MobiDB-lite"/>
    </source>
</evidence>
<evidence type="ECO:0000313" key="5">
    <source>
        <dbReference type="EMBL" id="CAI2384801.1"/>
    </source>
</evidence>
<evidence type="ECO:0000256" key="1">
    <source>
        <dbReference type="ARBA" id="ARBA00022574"/>
    </source>
</evidence>
<dbReference type="AlphaFoldDB" id="A0AAD2D9T1"/>
<feature type="compositionally biased region" description="Polar residues" evidence="4">
    <location>
        <begin position="235"/>
        <end position="252"/>
    </location>
</feature>
<evidence type="ECO:0000313" key="6">
    <source>
        <dbReference type="Proteomes" id="UP001295684"/>
    </source>
</evidence>
<feature type="compositionally biased region" description="Basic and acidic residues" evidence="4">
    <location>
        <begin position="216"/>
        <end position="226"/>
    </location>
</feature>
<feature type="repeat" description="WD" evidence="3">
    <location>
        <begin position="414"/>
        <end position="447"/>
    </location>
</feature>
<feature type="compositionally biased region" description="Basic and acidic residues" evidence="4">
    <location>
        <begin position="48"/>
        <end position="68"/>
    </location>
</feature>
<feature type="repeat" description="WD" evidence="3">
    <location>
        <begin position="370"/>
        <end position="393"/>
    </location>
</feature>
<dbReference type="Pfam" id="PF00400">
    <property type="entry name" value="WD40"/>
    <property type="match status" value="5"/>
</dbReference>
<keyword evidence="2" id="KW-0677">Repeat</keyword>
<dbReference type="InterPro" id="IPR019775">
    <property type="entry name" value="WD40_repeat_CS"/>
</dbReference>
<dbReference type="PROSITE" id="PS50294">
    <property type="entry name" value="WD_REPEATS_REGION"/>
    <property type="match status" value="2"/>
</dbReference>
<evidence type="ECO:0008006" key="7">
    <source>
        <dbReference type="Google" id="ProtNLM"/>
    </source>
</evidence>
<feature type="region of interest" description="Disordered" evidence="4">
    <location>
        <begin position="37"/>
        <end position="68"/>
    </location>
</feature>
<dbReference type="InterPro" id="IPR001680">
    <property type="entry name" value="WD40_rpt"/>
</dbReference>
<reference evidence="5" key="1">
    <citation type="submission" date="2023-07" db="EMBL/GenBank/DDBJ databases">
        <authorList>
            <consortium name="AG Swart"/>
            <person name="Singh M."/>
            <person name="Singh A."/>
            <person name="Seah K."/>
            <person name="Emmerich C."/>
        </authorList>
    </citation>
    <scope>NUCLEOTIDE SEQUENCE</scope>
    <source>
        <strain evidence="5">DP1</strain>
    </source>
</reference>
<comment type="caution">
    <text evidence="5">The sequence shown here is derived from an EMBL/GenBank/DDBJ whole genome shotgun (WGS) entry which is preliminary data.</text>
</comment>
<gene>
    <name evidence="5" type="ORF">ECRASSUSDP1_LOCUS26337</name>
</gene>
<dbReference type="InterPro" id="IPR015943">
    <property type="entry name" value="WD40/YVTN_repeat-like_dom_sf"/>
</dbReference>
<feature type="repeat" description="WD" evidence="3">
    <location>
        <begin position="590"/>
        <end position="624"/>
    </location>
</feature>
<evidence type="ECO:0000256" key="2">
    <source>
        <dbReference type="ARBA" id="ARBA00022737"/>
    </source>
</evidence>